<accession>A0A543EHS4</accession>
<proteinExistence type="predicted"/>
<evidence type="ECO:0000256" key="1">
    <source>
        <dbReference type="SAM" id="Phobius"/>
    </source>
</evidence>
<organism evidence="2 3">
    <name type="scientific">Chryseobacterium aquifrigidense</name>
    <dbReference type="NCBI Taxonomy" id="558021"/>
    <lineage>
        <taxon>Bacteria</taxon>
        <taxon>Pseudomonadati</taxon>
        <taxon>Bacteroidota</taxon>
        <taxon>Flavobacteriia</taxon>
        <taxon>Flavobacteriales</taxon>
        <taxon>Weeksellaceae</taxon>
        <taxon>Chryseobacterium group</taxon>
        <taxon>Chryseobacterium</taxon>
    </lineage>
</organism>
<gene>
    <name evidence="2" type="ORF">FB551_0788</name>
</gene>
<evidence type="ECO:0000313" key="2">
    <source>
        <dbReference type="EMBL" id="TQM21106.1"/>
    </source>
</evidence>
<feature type="transmembrane region" description="Helical" evidence="1">
    <location>
        <begin position="229"/>
        <end position="247"/>
    </location>
</feature>
<sequence>MLKADQTNKLYIQTMKEAFPEMRSETYNPQYIAGLRWSMVVLFAAIAVVLLKFFIDALSDPATDTASDMIFFLLFLIAGSLSGWLVYEMMKNQDEKISGLLINHQGILFLNRNDKVLSAIKYYDLVKSDNPYTKDIFSESRASGKYSDFRKNLYVHEKDENRNPQKKMVSLDVIPLKNRYDLIGHFLKGVHVFRPDLKINPEVYKDFYLDEKTMRYAPENLKNDMKLKIITIAVVILVILAFRYFFLEEI</sequence>
<keyword evidence="1" id="KW-1133">Transmembrane helix</keyword>
<dbReference type="EMBL" id="VFPD01000001">
    <property type="protein sequence ID" value="TQM21106.1"/>
    <property type="molecule type" value="Genomic_DNA"/>
</dbReference>
<protein>
    <submittedName>
        <fullName evidence="2">Uncharacterized protein</fullName>
    </submittedName>
</protein>
<keyword evidence="1" id="KW-0472">Membrane</keyword>
<reference evidence="2 3" key="1">
    <citation type="submission" date="2019-06" db="EMBL/GenBank/DDBJ databases">
        <title>Sorghum-associated microbial communities from plants grown in Nebraska, USA.</title>
        <authorList>
            <person name="Schachtman D."/>
        </authorList>
    </citation>
    <scope>NUCLEOTIDE SEQUENCE [LARGE SCALE GENOMIC DNA]</scope>
    <source>
        <strain evidence="2 3">110</strain>
    </source>
</reference>
<evidence type="ECO:0000313" key="3">
    <source>
        <dbReference type="Proteomes" id="UP000316437"/>
    </source>
</evidence>
<dbReference type="Proteomes" id="UP000316437">
    <property type="component" value="Unassembled WGS sequence"/>
</dbReference>
<dbReference type="AlphaFoldDB" id="A0A543EHS4"/>
<feature type="transmembrane region" description="Helical" evidence="1">
    <location>
        <begin position="31"/>
        <end position="55"/>
    </location>
</feature>
<feature type="transmembrane region" description="Helical" evidence="1">
    <location>
        <begin position="70"/>
        <end position="87"/>
    </location>
</feature>
<keyword evidence="1" id="KW-0812">Transmembrane</keyword>
<name>A0A543EHS4_9FLAO</name>
<comment type="caution">
    <text evidence="2">The sequence shown here is derived from an EMBL/GenBank/DDBJ whole genome shotgun (WGS) entry which is preliminary data.</text>
</comment>
<keyword evidence="3" id="KW-1185">Reference proteome</keyword>